<dbReference type="PANTHER" id="PTHR37952">
    <property type="match status" value="1"/>
</dbReference>
<comment type="caution">
    <text evidence="2">The sequence shown here is derived from an EMBL/GenBank/DDBJ whole genome shotgun (WGS) entry which is preliminary data.</text>
</comment>
<dbReference type="InterPro" id="IPR010292">
    <property type="entry name" value="Uncharacterised_CreA"/>
</dbReference>
<dbReference type="Proteomes" id="UP001629392">
    <property type="component" value="Unassembled WGS sequence"/>
</dbReference>
<organism evidence="2 3">
    <name type="scientific">Paraburkholderia strydomiana</name>
    <dbReference type="NCBI Taxonomy" id="1245417"/>
    <lineage>
        <taxon>Bacteria</taxon>
        <taxon>Pseudomonadati</taxon>
        <taxon>Pseudomonadota</taxon>
        <taxon>Betaproteobacteria</taxon>
        <taxon>Burkholderiales</taxon>
        <taxon>Burkholderiaceae</taxon>
        <taxon>Paraburkholderia</taxon>
    </lineage>
</organism>
<dbReference type="Pfam" id="PF05981">
    <property type="entry name" value="CreA"/>
    <property type="match status" value="1"/>
</dbReference>
<evidence type="ECO:0000256" key="1">
    <source>
        <dbReference type="SAM" id="SignalP"/>
    </source>
</evidence>
<proteinExistence type="predicted"/>
<feature type="signal peptide" evidence="1">
    <location>
        <begin position="1"/>
        <end position="25"/>
    </location>
</feature>
<accession>A0ABW9ELW1</accession>
<gene>
    <name evidence="2" type="ORF">PQQ73_27355</name>
</gene>
<evidence type="ECO:0000313" key="2">
    <source>
        <dbReference type="EMBL" id="MFM0720041.1"/>
    </source>
</evidence>
<keyword evidence="3" id="KW-1185">Reference proteome</keyword>
<keyword evidence="1" id="KW-0732">Signal</keyword>
<protein>
    <submittedName>
        <fullName evidence="2">CreA family protein</fullName>
    </submittedName>
</protein>
<evidence type="ECO:0000313" key="3">
    <source>
        <dbReference type="Proteomes" id="UP001629392"/>
    </source>
</evidence>
<dbReference type="RefSeq" id="WP_408147719.1">
    <property type="nucleotide sequence ID" value="NZ_JAQQCL010000026.1"/>
</dbReference>
<name>A0ABW9ELW1_9BURK</name>
<feature type="chain" id="PRO_5045302276" evidence="1">
    <location>
        <begin position="26"/>
        <end position="160"/>
    </location>
</feature>
<sequence length="160" mass="17075">MIKLFPRKTGLLIALLFVPFSAAVARELATIETHSQRYGSRIAISAYADPLVKGVTCYVSKSHSDSALGNSRISGASDATASCAQTGTISVPETIPRQAQVFTAAVDPTFDSLHVIRVMDTERNAIVYFCYTEDDVAGNLPGQIHIIPLPADPKVPAGLE</sequence>
<reference evidence="2 3" key="1">
    <citation type="journal article" date="2024" name="Chem. Sci.">
        <title>Discovery of megapolipeptins by genome mining of a Burkholderiales bacteria collection.</title>
        <authorList>
            <person name="Paulo B.S."/>
            <person name="Recchia M.J.J."/>
            <person name="Lee S."/>
            <person name="Fergusson C.H."/>
            <person name="Romanowski S.B."/>
            <person name="Hernandez A."/>
            <person name="Krull N."/>
            <person name="Liu D.Y."/>
            <person name="Cavanagh H."/>
            <person name="Bos A."/>
            <person name="Gray C.A."/>
            <person name="Murphy B.T."/>
            <person name="Linington R.G."/>
            <person name="Eustaquio A.S."/>
        </authorList>
    </citation>
    <scope>NUCLEOTIDE SEQUENCE [LARGE SCALE GENOMIC DNA]</scope>
    <source>
        <strain evidence="2 3">RL17-350-BIC-E</strain>
    </source>
</reference>
<dbReference type="PANTHER" id="PTHR37952:SF2">
    <property type="entry name" value="PROTEIN CREA"/>
    <property type="match status" value="1"/>
</dbReference>
<dbReference type="EMBL" id="JAQQCL010000026">
    <property type="protein sequence ID" value="MFM0720041.1"/>
    <property type="molecule type" value="Genomic_DNA"/>
</dbReference>